<evidence type="ECO:0000256" key="9">
    <source>
        <dbReference type="ARBA" id="ARBA00022777"/>
    </source>
</evidence>
<evidence type="ECO:0000256" key="2">
    <source>
        <dbReference type="ARBA" id="ARBA00004429"/>
    </source>
</evidence>
<dbReference type="Gene3D" id="3.30.565.10">
    <property type="entry name" value="Histidine kinase-like ATPase, C-terminal domain"/>
    <property type="match status" value="1"/>
</dbReference>
<dbReference type="Gene3D" id="3.40.50.2300">
    <property type="match status" value="1"/>
</dbReference>
<dbReference type="CDD" id="cd17546">
    <property type="entry name" value="REC_hyHK_CKI1_RcsC-like"/>
    <property type="match status" value="1"/>
</dbReference>
<dbReference type="Pfam" id="PF02518">
    <property type="entry name" value="HATPase_c"/>
    <property type="match status" value="1"/>
</dbReference>
<dbReference type="EC" id="2.7.13.3" evidence="3"/>
<dbReference type="Proteomes" id="UP000068016">
    <property type="component" value="Unassembled WGS sequence"/>
</dbReference>
<keyword evidence="12" id="KW-0902">Two-component regulatory system</keyword>
<feature type="modified residue" description="4-aspartylphosphate" evidence="15">
    <location>
        <position position="632"/>
    </location>
</feature>
<evidence type="ECO:0000313" key="23">
    <source>
        <dbReference type="Proteomes" id="UP000068016"/>
    </source>
</evidence>
<dbReference type="PROSITE" id="PS50894">
    <property type="entry name" value="HPT"/>
    <property type="match status" value="1"/>
</dbReference>
<feature type="modified residue" description="Phosphohistidine" evidence="14">
    <location>
        <position position="756"/>
    </location>
</feature>
<dbReference type="CDD" id="cd00082">
    <property type="entry name" value="HisKA"/>
    <property type="match status" value="1"/>
</dbReference>
<comment type="caution">
    <text evidence="22">The sequence shown here is derived from an EMBL/GenBank/DDBJ whole genome shotgun (WGS) entry which is preliminary data.</text>
</comment>
<comment type="subcellular location">
    <subcellularLocation>
        <location evidence="2">Cell inner membrane</location>
        <topology evidence="2">Multi-pass membrane protein</topology>
    </subcellularLocation>
</comment>
<feature type="region of interest" description="Disordered" evidence="16">
    <location>
        <begin position="543"/>
        <end position="582"/>
    </location>
</feature>
<comment type="catalytic activity">
    <reaction evidence="1">
        <text>ATP + protein L-histidine = ADP + protein N-phospho-L-histidine.</text>
        <dbReference type="EC" id="2.7.13.3"/>
    </reaction>
</comment>
<dbReference type="SUPFAM" id="SSF47226">
    <property type="entry name" value="Histidine-containing phosphotransfer domain, HPT domain"/>
    <property type="match status" value="1"/>
</dbReference>
<evidence type="ECO:0000256" key="7">
    <source>
        <dbReference type="ARBA" id="ARBA00022679"/>
    </source>
</evidence>
<dbReference type="SMART" id="SM00062">
    <property type="entry name" value="PBPb"/>
    <property type="match status" value="1"/>
</dbReference>
<gene>
    <name evidence="22" type="ORF">WT83_11690</name>
</gene>
<evidence type="ECO:0000313" key="22">
    <source>
        <dbReference type="EMBL" id="KWN18368.1"/>
    </source>
</evidence>
<dbReference type="CDD" id="cd00088">
    <property type="entry name" value="HPT"/>
    <property type="match status" value="1"/>
</dbReference>
<dbReference type="InterPro" id="IPR003594">
    <property type="entry name" value="HATPase_dom"/>
</dbReference>
<dbReference type="SMART" id="SM00387">
    <property type="entry name" value="HATPase_c"/>
    <property type="match status" value="1"/>
</dbReference>
<dbReference type="SMART" id="SM00448">
    <property type="entry name" value="REC"/>
    <property type="match status" value="1"/>
</dbReference>
<keyword evidence="10" id="KW-0067">ATP-binding</keyword>
<dbReference type="EMBL" id="LPLZ01000033">
    <property type="protein sequence ID" value="KWN18368.1"/>
    <property type="molecule type" value="Genomic_DNA"/>
</dbReference>
<dbReference type="InterPro" id="IPR003661">
    <property type="entry name" value="HisK_dim/P_dom"/>
</dbReference>
<sequence length="823" mass="90160">MRWIRLVPLVVATMLLLPGPARANVAPRFTPEEAAWIAAHPVVRTCVNSEWRPFEFVENGKIAGLVPAYLDAISRISGLRFEYVDGACWNNSVNALASGKIDVSPDWPKSEILERYRTGVISSTPYFVGTVDVVTTDREYLFVDFQGLAGKRIAIKGGGALEYAVRQSPVPVVLLTFRNEYEALKAVADGNADVALGTDATILPLLHRQFKGKLFLSGSLWDRPYALALATRSDNRILASILDKSLIAIPASTTEAIRYRWLETADYGKPTLASILYYRQRQVVVIGVILIAFALLAYLSWRARARAVRSERDKAMFLAFISHEIRTPMHTILSSLELLQRSELTGQQANRADAAISASETLLTLLDDVLEYSRLESRNVALAPKPTEIGPWANQTVEMVRWRSNEKKLKLTLDFGCSPQLELQIDPMRVRQIALNLLVNAIKFTATGTVLFRVDYLPRKSRRSGTLVLEVRDTGIGIPPDRQRHIFEPYQRVENPGNRGASGSGLGLSICRELVDLMKGAITVSSNPGIGTVFTVMLPVRPQTPSRSPAHESRPALVATPAPARGSDHATEAASPDTHGGPMILVVDDHEAVQHAIQHQLDALACRSTIAGTGEAALERFERMRFDMVLLDCNLPGIDGYTVAQRMRDIECQRRGKRTPIIAISAATDDAHRARCLDSGMDGVLGKPLRLAVLRQVIELWCASYEPDAPGTSPAEANVPRPDFSTVFRQSVDSDLEMLARALQSRDFDLARHAAHRIKGAAAVAGKTAMCDLAADIEHRLQEAADGAAVDVDRQFAELQQMHRADAVTHGGDGPSDSTGATS</sequence>
<dbReference type="GO" id="GO:0005886">
    <property type="term" value="C:plasma membrane"/>
    <property type="evidence" value="ECO:0007669"/>
    <property type="project" value="UniProtKB-SubCell"/>
</dbReference>
<dbReference type="PROSITE" id="PS50109">
    <property type="entry name" value="HIS_KIN"/>
    <property type="match status" value="1"/>
</dbReference>
<evidence type="ECO:0000256" key="12">
    <source>
        <dbReference type="ARBA" id="ARBA00023012"/>
    </source>
</evidence>
<dbReference type="Pfam" id="PF00497">
    <property type="entry name" value="SBP_bac_3"/>
    <property type="match status" value="1"/>
</dbReference>
<evidence type="ECO:0000256" key="10">
    <source>
        <dbReference type="ARBA" id="ARBA00022840"/>
    </source>
</evidence>
<dbReference type="Pfam" id="PF00072">
    <property type="entry name" value="Response_reg"/>
    <property type="match status" value="1"/>
</dbReference>
<keyword evidence="6 15" id="KW-0597">Phosphoprotein</keyword>
<dbReference type="GO" id="GO:0000155">
    <property type="term" value="F:phosphorelay sensor kinase activity"/>
    <property type="evidence" value="ECO:0007669"/>
    <property type="project" value="InterPro"/>
</dbReference>
<dbReference type="Gene3D" id="1.20.120.160">
    <property type="entry name" value="HPT domain"/>
    <property type="match status" value="1"/>
</dbReference>
<dbReference type="InterPro" id="IPR011006">
    <property type="entry name" value="CheY-like_superfamily"/>
</dbReference>
<evidence type="ECO:0000256" key="16">
    <source>
        <dbReference type="SAM" id="MobiDB-lite"/>
    </source>
</evidence>
<evidence type="ECO:0000259" key="19">
    <source>
        <dbReference type="PROSITE" id="PS50109"/>
    </source>
</evidence>
<feature type="chain" id="PRO_5007130230" description="histidine kinase" evidence="18">
    <location>
        <begin position="24"/>
        <end position="823"/>
    </location>
</feature>
<evidence type="ECO:0000256" key="5">
    <source>
        <dbReference type="ARBA" id="ARBA00022519"/>
    </source>
</evidence>
<evidence type="ECO:0000256" key="17">
    <source>
        <dbReference type="SAM" id="Phobius"/>
    </source>
</evidence>
<feature type="transmembrane region" description="Helical" evidence="17">
    <location>
        <begin position="433"/>
        <end position="454"/>
    </location>
</feature>
<dbReference type="CDD" id="cd01007">
    <property type="entry name" value="PBP2_BvgS_HisK_like"/>
    <property type="match status" value="1"/>
</dbReference>
<dbReference type="InterPro" id="IPR001789">
    <property type="entry name" value="Sig_transdc_resp-reg_receiver"/>
</dbReference>
<dbReference type="InterPro" id="IPR036641">
    <property type="entry name" value="HPT_dom_sf"/>
</dbReference>
<evidence type="ECO:0000256" key="6">
    <source>
        <dbReference type="ARBA" id="ARBA00022553"/>
    </source>
</evidence>
<dbReference type="SUPFAM" id="SSF52172">
    <property type="entry name" value="CheY-like"/>
    <property type="match status" value="1"/>
</dbReference>
<dbReference type="Pfam" id="PF00512">
    <property type="entry name" value="HisKA"/>
    <property type="match status" value="1"/>
</dbReference>
<dbReference type="Gene3D" id="1.10.287.130">
    <property type="match status" value="1"/>
</dbReference>
<proteinExistence type="predicted"/>
<evidence type="ECO:0000256" key="13">
    <source>
        <dbReference type="ARBA" id="ARBA00023136"/>
    </source>
</evidence>
<dbReference type="PANTHER" id="PTHR43047">
    <property type="entry name" value="TWO-COMPONENT HISTIDINE PROTEIN KINASE"/>
    <property type="match status" value="1"/>
</dbReference>
<feature type="domain" description="Histidine kinase" evidence="19">
    <location>
        <begin position="320"/>
        <end position="542"/>
    </location>
</feature>
<keyword evidence="5" id="KW-0997">Cell inner membrane</keyword>
<dbReference type="PANTHER" id="PTHR43047:SF72">
    <property type="entry name" value="OSMOSENSING HISTIDINE PROTEIN KINASE SLN1"/>
    <property type="match status" value="1"/>
</dbReference>
<keyword evidence="18" id="KW-0732">Signal</keyword>
<dbReference type="InterPro" id="IPR001638">
    <property type="entry name" value="Solute-binding_3/MltF_N"/>
</dbReference>
<dbReference type="SUPFAM" id="SSF47384">
    <property type="entry name" value="Homodimeric domain of signal transducing histidine kinase"/>
    <property type="match status" value="1"/>
</dbReference>
<keyword evidence="11 17" id="KW-1133">Transmembrane helix</keyword>
<dbReference type="InterPro" id="IPR036097">
    <property type="entry name" value="HisK_dim/P_sf"/>
</dbReference>
<evidence type="ECO:0000256" key="4">
    <source>
        <dbReference type="ARBA" id="ARBA00022475"/>
    </source>
</evidence>
<dbReference type="InterPro" id="IPR004358">
    <property type="entry name" value="Sig_transdc_His_kin-like_C"/>
</dbReference>
<evidence type="ECO:0000256" key="11">
    <source>
        <dbReference type="ARBA" id="ARBA00022989"/>
    </source>
</evidence>
<protein>
    <recommendedName>
        <fullName evidence="3">histidine kinase</fullName>
        <ecNumber evidence="3">2.7.13.3</ecNumber>
    </recommendedName>
</protein>
<name>A0A108EVQ7_9BURK</name>
<dbReference type="InterPro" id="IPR005467">
    <property type="entry name" value="His_kinase_dom"/>
</dbReference>
<keyword evidence="10" id="KW-0547">Nucleotide-binding</keyword>
<keyword evidence="8 17" id="KW-0812">Transmembrane</keyword>
<evidence type="ECO:0000256" key="8">
    <source>
        <dbReference type="ARBA" id="ARBA00022692"/>
    </source>
</evidence>
<dbReference type="Gene3D" id="3.40.190.10">
    <property type="entry name" value="Periplasmic binding protein-like II"/>
    <property type="match status" value="2"/>
</dbReference>
<evidence type="ECO:0000256" key="18">
    <source>
        <dbReference type="SAM" id="SignalP"/>
    </source>
</evidence>
<keyword evidence="13 17" id="KW-0472">Membrane</keyword>
<dbReference type="Pfam" id="PF01627">
    <property type="entry name" value="Hpt"/>
    <property type="match status" value="1"/>
</dbReference>
<evidence type="ECO:0000256" key="14">
    <source>
        <dbReference type="PROSITE-ProRule" id="PRU00110"/>
    </source>
</evidence>
<feature type="domain" description="HPt" evidence="21">
    <location>
        <begin position="717"/>
        <end position="809"/>
    </location>
</feature>
<dbReference type="AlphaFoldDB" id="A0A108EVQ7"/>
<feature type="transmembrane region" description="Helical" evidence="17">
    <location>
        <begin position="283"/>
        <end position="301"/>
    </location>
</feature>
<evidence type="ECO:0000259" key="20">
    <source>
        <dbReference type="PROSITE" id="PS50110"/>
    </source>
</evidence>
<dbReference type="SUPFAM" id="SSF55874">
    <property type="entry name" value="ATPase domain of HSP90 chaperone/DNA topoisomerase II/histidine kinase"/>
    <property type="match status" value="1"/>
</dbReference>
<keyword evidence="9 22" id="KW-0418">Kinase</keyword>
<evidence type="ECO:0000256" key="3">
    <source>
        <dbReference type="ARBA" id="ARBA00012438"/>
    </source>
</evidence>
<keyword evidence="4" id="KW-1003">Cell membrane</keyword>
<accession>A0A108EVQ7</accession>
<dbReference type="CDD" id="cd16922">
    <property type="entry name" value="HATPase_EvgS-ArcB-TorS-like"/>
    <property type="match status" value="1"/>
</dbReference>
<keyword evidence="7" id="KW-0808">Transferase</keyword>
<organism evidence="22 23">
    <name type="scientific">Burkholderia territorii</name>
    <dbReference type="NCBI Taxonomy" id="1503055"/>
    <lineage>
        <taxon>Bacteria</taxon>
        <taxon>Pseudomonadati</taxon>
        <taxon>Pseudomonadota</taxon>
        <taxon>Betaproteobacteria</taxon>
        <taxon>Burkholderiales</taxon>
        <taxon>Burkholderiaceae</taxon>
        <taxon>Burkholderia</taxon>
        <taxon>Burkholderia cepacia complex</taxon>
    </lineage>
</organism>
<dbReference type="SUPFAM" id="SSF53850">
    <property type="entry name" value="Periplasmic binding protein-like II"/>
    <property type="match status" value="1"/>
</dbReference>
<dbReference type="PRINTS" id="PR00344">
    <property type="entry name" value="BCTRLSENSOR"/>
</dbReference>
<reference evidence="22 23" key="1">
    <citation type="submission" date="2015-11" db="EMBL/GenBank/DDBJ databases">
        <title>Expanding the genomic diversity of Burkholderia species for the development of highly accurate diagnostics.</title>
        <authorList>
            <person name="Sahl J."/>
            <person name="Keim P."/>
            <person name="Wagner D."/>
        </authorList>
    </citation>
    <scope>NUCLEOTIDE SEQUENCE [LARGE SCALE GENOMIC DNA]</scope>
    <source>
        <strain evidence="22 23">MSMB793WGS</strain>
    </source>
</reference>
<feature type="signal peptide" evidence="18">
    <location>
        <begin position="1"/>
        <end position="23"/>
    </location>
</feature>
<evidence type="ECO:0000259" key="21">
    <source>
        <dbReference type="PROSITE" id="PS50894"/>
    </source>
</evidence>
<dbReference type="PROSITE" id="PS50110">
    <property type="entry name" value="RESPONSE_REGULATORY"/>
    <property type="match status" value="1"/>
</dbReference>
<dbReference type="SMART" id="SM00388">
    <property type="entry name" value="HisKA"/>
    <property type="match status" value="1"/>
</dbReference>
<dbReference type="FunFam" id="3.30.565.10:FF:000006">
    <property type="entry name" value="Sensor histidine kinase WalK"/>
    <property type="match status" value="1"/>
</dbReference>
<dbReference type="InterPro" id="IPR036890">
    <property type="entry name" value="HATPase_C_sf"/>
</dbReference>
<feature type="domain" description="Response regulatory" evidence="20">
    <location>
        <begin position="583"/>
        <end position="702"/>
    </location>
</feature>
<dbReference type="InterPro" id="IPR008207">
    <property type="entry name" value="Sig_transdc_His_kin_Hpt_dom"/>
</dbReference>
<evidence type="ECO:0000256" key="15">
    <source>
        <dbReference type="PROSITE-ProRule" id="PRU00169"/>
    </source>
</evidence>
<dbReference type="GO" id="GO:0009927">
    <property type="term" value="F:histidine phosphotransfer kinase activity"/>
    <property type="evidence" value="ECO:0007669"/>
    <property type="project" value="TreeGrafter"/>
</dbReference>
<evidence type="ECO:0000256" key="1">
    <source>
        <dbReference type="ARBA" id="ARBA00000085"/>
    </source>
</evidence>